<gene>
    <name evidence="3" type="ORF">HPK16_11160</name>
</gene>
<keyword evidence="4" id="KW-1185">Reference proteome</keyword>
<keyword evidence="2" id="KW-0732">Signal</keyword>
<feature type="chain" id="PRO_5038578247" description="DUF4397 domain-containing protein" evidence="2">
    <location>
        <begin position="21"/>
        <end position="272"/>
    </location>
</feature>
<accession>A0A7W1T7G3</accession>
<reference evidence="3 4" key="1">
    <citation type="submission" date="2020-08" db="EMBL/GenBank/DDBJ databases">
        <title>Listeria ohnekaius sp. nov. and Listeria portnoyii sp. nov. isolated from non-agricultural and natural environments.</title>
        <authorList>
            <person name="Weller D."/>
            <person name="Belias A.M."/>
            <person name="Liao J."/>
            <person name="Guo S."/>
            <person name="Orsi R.H."/>
            <person name="Wiedmann M."/>
        </authorList>
    </citation>
    <scope>NUCLEOTIDE SEQUENCE [LARGE SCALE GENOMIC DNA]</scope>
    <source>
        <strain evidence="3 4">FSL W9-0585</strain>
    </source>
</reference>
<evidence type="ECO:0008006" key="5">
    <source>
        <dbReference type="Google" id="ProtNLM"/>
    </source>
</evidence>
<name>A0A7W1T7G3_9LIST</name>
<organism evidence="3 4">
    <name type="scientific">Listeria rustica</name>
    <dbReference type="NCBI Taxonomy" id="2713503"/>
    <lineage>
        <taxon>Bacteria</taxon>
        <taxon>Bacillati</taxon>
        <taxon>Bacillota</taxon>
        <taxon>Bacilli</taxon>
        <taxon>Bacillales</taxon>
        <taxon>Listeriaceae</taxon>
        <taxon>Listeria</taxon>
    </lineage>
</organism>
<evidence type="ECO:0000256" key="1">
    <source>
        <dbReference type="SAM" id="MobiDB-lite"/>
    </source>
</evidence>
<dbReference type="Proteomes" id="UP000548787">
    <property type="component" value="Unassembled WGS sequence"/>
</dbReference>
<feature type="signal peptide" evidence="2">
    <location>
        <begin position="1"/>
        <end position="20"/>
    </location>
</feature>
<dbReference type="RefSeq" id="WP_181677032.1">
    <property type="nucleotide sequence ID" value="NZ_JABJVM010000011.1"/>
</dbReference>
<evidence type="ECO:0000313" key="3">
    <source>
        <dbReference type="EMBL" id="MBA3926902.1"/>
    </source>
</evidence>
<dbReference type="EMBL" id="JABJVM010000011">
    <property type="protein sequence ID" value="MBA3926902.1"/>
    <property type="molecule type" value="Genomic_DNA"/>
</dbReference>
<sequence>MKKKITGTLLIVGMSVLSLGGLLQNGQEVQATSAIGILPPPTNSQKQPATPSTSEQPSYSSPSGSAIGNLPPLTSPEQPTTPPTSNLAEQLSVRSIDLNEEKITFNITANTREFTVYINNQKIGTRTVNAYQYLVYGQQYSQIITNLNLKVGDTVRIDSKDHNNISYTGKTFKIDENTPLVRTLSIETAYAGATQFTINTSESAPYMRIFVNGNEVSARGLAFHTAPRLERDRYTIPTLSTPLKKGDKLHVIAYSMYNYQETEEATFTTFVK</sequence>
<dbReference type="AlphaFoldDB" id="A0A7W1T7G3"/>
<comment type="caution">
    <text evidence="3">The sequence shown here is derived from an EMBL/GenBank/DDBJ whole genome shotgun (WGS) entry which is preliminary data.</text>
</comment>
<evidence type="ECO:0000313" key="4">
    <source>
        <dbReference type="Proteomes" id="UP000548787"/>
    </source>
</evidence>
<evidence type="ECO:0000256" key="2">
    <source>
        <dbReference type="SAM" id="SignalP"/>
    </source>
</evidence>
<protein>
    <recommendedName>
        <fullName evidence="5">DUF4397 domain-containing protein</fullName>
    </recommendedName>
</protein>
<feature type="compositionally biased region" description="Low complexity" evidence="1">
    <location>
        <begin position="51"/>
        <end position="78"/>
    </location>
</feature>
<feature type="region of interest" description="Disordered" evidence="1">
    <location>
        <begin position="36"/>
        <end position="86"/>
    </location>
</feature>
<proteinExistence type="predicted"/>